<reference evidence="1 2" key="1">
    <citation type="journal article" date="2012" name="Microbes Environ.">
        <title>Complete genome sequence of Bradyrhizobium sp. S23321: insights into symbiosis evolution in soil oligotrophs.</title>
        <authorList>
            <person name="Okubo T."/>
            <person name="Tsukui T."/>
            <person name="Maita H."/>
            <person name="Okamoto S."/>
            <person name="Oshima K."/>
            <person name="Fujisawa T."/>
            <person name="Saito A."/>
            <person name="Futamata H."/>
            <person name="Hattori R."/>
            <person name="Shimomura Y."/>
            <person name="Haruta S."/>
            <person name="Morimoto S."/>
            <person name="Wang Y."/>
            <person name="Sakai Y."/>
            <person name="Hattori M."/>
            <person name="Aizawa S."/>
            <person name="Nagashima K.V.P."/>
            <person name="Masuda S."/>
            <person name="Hattori T."/>
            <person name="Yamashita A."/>
            <person name="Bao Z."/>
            <person name="Hayatsu M."/>
            <person name="Kajiya-Kanegae H."/>
            <person name="Yoshinaga I."/>
            <person name="Sakamoto K."/>
            <person name="Toyota K."/>
            <person name="Nakao M."/>
            <person name="Kohara M."/>
            <person name="Anda M."/>
            <person name="Niwa R."/>
            <person name="Jung-Hwan P."/>
            <person name="Sameshima-Saito R."/>
            <person name="Tokuda S."/>
            <person name="Yamamoto S."/>
            <person name="Yamamoto S."/>
            <person name="Yokoyama T."/>
            <person name="Akutsu T."/>
            <person name="Nakamura Y."/>
            <person name="Nakahira-Yanaka Y."/>
            <person name="Takada Hoshino Y."/>
            <person name="Hirakawa H."/>
            <person name="Mitsui H."/>
            <person name="Terasawa K."/>
            <person name="Itakura M."/>
            <person name="Sato S."/>
            <person name="Ikeda-Ohtsubo W."/>
            <person name="Sakakura N."/>
            <person name="Kaminuma E."/>
            <person name="Minamisawa K."/>
        </authorList>
    </citation>
    <scope>NUCLEOTIDE SEQUENCE [LARGE SCALE GENOMIC DNA]</scope>
    <source>
        <strain evidence="1 2">S23321</strain>
    </source>
</reference>
<organism evidence="1 2">
    <name type="scientific">Bradyrhizobium cosmicum</name>
    <dbReference type="NCBI Taxonomy" id="1404864"/>
    <lineage>
        <taxon>Bacteria</taxon>
        <taxon>Pseudomonadati</taxon>
        <taxon>Pseudomonadota</taxon>
        <taxon>Alphaproteobacteria</taxon>
        <taxon>Hyphomicrobiales</taxon>
        <taxon>Nitrobacteraceae</taxon>
        <taxon>Bradyrhizobium</taxon>
    </lineage>
</organism>
<keyword evidence="2" id="KW-1185">Reference proteome</keyword>
<evidence type="ECO:0008006" key="3">
    <source>
        <dbReference type="Google" id="ProtNLM"/>
    </source>
</evidence>
<protein>
    <recommendedName>
        <fullName evidence="3">Transposase</fullName>
    </recommendedName>
</protein>
<dbReference type="EMBL" id="AP012279">
    <property type="protein sequence ID" value="BAL76039.1"/>
    <property type="molecule type" value="Genomic_DNA"/>
</dbReference>
<name>A0AAI8MCR3_9BRAD</name>
<evidence type="ECO:0000313" key="2">
    <source>
        <dbReference type="Proteomes" id="UP000007886"/>
    </source>
</evidence>
<dbReference type="KEGG" id="brs:S23_28290"/>
<sequence length="104" mass="11100">MKGIEPSYSAWKAAALPLSYTRITGSLTRPGGGLNCPGCGFIAGKAARDRFWRLVHRAGSTRCHPPLNSGGLPAYIGIFRNQRKEVIQCLLPSAVTSLGSPAKF</sequence>
<proteinExistence type="predicted"/>
<evidence type="ECO:0000313" key="1">
    <source>
        <dbReference type="EMBL" id="BAL76039.1"/>
    </source>
</evidence>
<gene>
    <name evidence="1" type="ORF">S23_28290</name>
</gene>
<accession>A0AAI8MCR3</accession>
<dbReference type="AlphaFoldDB" id="A0AAI8MCR3"/>
<dbReference type="Proteomes" id="UP000007886">
    <property type="component" value="Chromosome"/>
</dbReference>